<feature type="region of interest" description="Disordered" evidence="1">
    <location>
        <begin position="745"/>
        <end position="774"/>
    </location>
</feature>
<dbReference type="AlphaFoldDB" id="A0A2U3E7N8"/>
<dbReference type="EMBL" id="LCWV01000009">
    <property type="protein sequence ID" value="PWI70522.1"/>
    <property type="molecule type" value="Genomic_DNA"/>
</dbReference>
<proteinExistence type="predicted"/>
<evidence type="ECO:0000313" key="2">
    <source>
        <dbReference type="EMBL" id="PWI70522.1"/>
    </source>
</evidence>
<feature type="region of interest" description="Disordered" evidence="1">
    <location>
        <begin position="1"/>
        <end position="24"/>
    </location>
</feature>
<feature type="compositionally biased region" description="Polar residues" evidence="1">
    <location>
        <begin position="587"/>
        <end position="597"/>
    </location>
</feature>
<gene>
    <name evidence="2" type="ORF">PCL_12921</name>
</gene>
<evidence type="ECO:0000256" key="1">
    <source>
        <dbReference type="SAM" id="MobiDB-lite"/>
    </source>
</evidence>
<feature type="region of interest" description="Disordered" evidence="1">
    <location>
        <begin position="467"/>
        <end position="497"/>
    </location>
</feature>
<evidence type="ECO:0000313" key="3">
    <source>
        <dbReference type="Proteomes" id="UP000245956"/>
    </source>
</evidence>
<dbReference type="Proteomes" id="UP000245956">
    <property type="component" value="Unassembled WGS sequence"/>
</dbReference>
<feature type="compositionally biased region" description="Basic and acidic residues" evidence="1">
    <location>
        <begin position="341"/>
        <end position="363"/>
    </location>
</feature>
<feature type="region of interest" description="Disordered" evidence="1">
    <location>
        <begin position="341"/>
        <end position="380"/>
    </location>
</feature>
<protein>
    <submittedName>
        <fullName evidence="2">Uncharacterized protein</fullName>
    </submittedName>
</protein>
<accession>A0A2U3E7N8</accession>
<name>A0A2U3E7N8_PURLI</name>
<comment type="caution">
    <text evidence="2">The sequence shown here is derived from an EMBL/GenBank/DDBJ whole genome shotgun (WGS) entry which is preliminary data.</text>
</comment>
<organism evidence="2 3">
    <name type="scientific">Purpureocillium lilacinum</name>
    <name type="common">Paecilomyces lilacinus</name>
    <dbReference type="NCBI Taxonomy" id="33203"/>
    <lineage>
        <taxon>Eukaryota</taxon>
        <taxon>Fungi</taxon>
        <taxon>Dikarya</taxon>
        <taxon>Ascomycota</taxon>
        <taxon>Pezizomycotina</taxon>
        <taxon>Sordariomycetes</taxon>
        <taxon>Hypocreomycetidae</taxon>
        <taxon>Hypocreales</taxon>
        <taxon>Ophiocordycipitaceae</taxon>
        <taxon>Purpureocillium</taxon>
    </lineage>
</organism>
<sequence>MPRDGPLRGLAEGRPRNPGFTLSSSALQGFRGHVHDRGENKGRGLEGNACVPEDPCRSSSCLWSDGGRAPEHKEALGLPTCLDARCKDGYTIFVAGRVRANGHASDGVAAHVPLKPNRGDTGRHCGSFAQRATPDLHAPLPGETCASVTATHHPSWPKGARRTTCNGTESCVAQARNAYELVPLRIDLEKPSPRGAGTGCQCRILCRALSMAMCNGIPGPLAPWHGQGEPTSASPTLLPLGVVFGKGAYITTCIHTLTNLLLLAPTRVCRNLVAQHRAAGCHINACRWRWWRSTSQEHSRTGPGGLRRGLPTTETWADGLDLVWSVVKPFSTVDDKAGAGELRDDLAAKPAVSHREMEPREARPTQNRLGGRSRSPDATDTLLRKYNQAPPAERNVCRPRCYPRPCDMPRRLRIHLVQCARREEPGAAWQKISVWVTLGAGLYVTRTDCMERVPGRVLVDKLTLARPDMERRPPTPPAGGPAGARPGHGPRVGGGKACSVHGPAARWDLELELELALALELALPSRPAGSVAGFETGVRWGRGVAQFGKTEANRLQDPAAITLEGTRDAWARVLSRPIHPLLDSHLHSPSNASSPGRQSCCPSAALPSPPSPPSPPEYGKLQALAPRSRTDPPHGRPCPQLPSSWHGCMARAEKRLKGQAFVVSHVACRMLIAGPRLAVGPGPFLSEIDEHLGQGQCQVSGGRMAYQLHARATSRTGSGCVSLLMRPTSLHMARAPFVRVNDSRAGRRMNRMGPPESPCADGRGRDGPSPTTHI</sequence>
<feature type="compositionally biased region" description="Basic and acidic residues" evidence="1">
    <location>
        <begin position="1"/>
        <end position="15"/>
    </location>
</feature>
<feature type="compositionally biased region" description="Pro residues" evidence="1">
    <location>
        <begin position="607"/>
        <end position="616"/>
    </location>
</feature>
<reference evidence="2 3" key="1">
    <citation type="journal article" date="2016" name="Front. Microbiol.">
        <title>Genome and transcriptome sequences reveal the specific parasitism of the nematophagous Purpureocillium lilacinum 36-1.</title>
        <authorList>
            <person name="Xie J."/>
            <person name="Li S."/>
            <person name="Mo C."/>
            <person name="Xiao X."/>
            <person name="Peng D."/>
            <person name="Wang G."/>
            <person name="Xiao Y."/>
        </authorList>
    </citation>
    <scope>NUCLEOTIDE SEQUENCE [LARGE SCALE GENOMIC DNA]</scope>
    <source>
        <strain evidence="2 3">36-1</strain>
    </source>
</reference>
<feature type="region of interest" description="Disordered" evidence="1">
    <location>
        <begin position="585"/>
        <end position="640"/>
    </location>
</feature>